<gene>
    <name evidence="1" type="ORF">DA69_00030</name>
    <name evidence="2" type="ORF">DA69_14050</name>
</gene>
<reference evidence="2" key="2">
    <citation type="submission" date="2016-05" db="EMBL/GenBank/DDBJ databases">
        <title>Complete genome sequence of Brevundimonas naejangsanensis B1.</title>
        <authorList>
            <person name="Wang S."/>
            <person name="Zhang T."/>
            <person name="Bao M."/>
            <person name="Su H."/>
        </authorList>
    </citation>
    <scope>NUCLEOTIDE SEQUENCE</scope>
    <source>
        <strain evidence="2">B1</strain>
    </source>
</reference>
<accession>A0A172Y961</accession>
<dbReference type="RefSeq" id="WP_025978682.1">
    <property type="nucleotide sequence ID" value="NZ_CP015614.1"/>
</dbReference>
<protein>
    <submittedName>
        <fullName evidence="2">Uncharacterized protein</fullName>
    </submittedName>
</protein>
<evidence type="ECO:0000313" key="1">
    <source>
        <dbReference type="EMBL" id="ANF53300.1"/>
    </source>
</evidence>
<evidence type="ECO:0000313" key="3">
    <source>
        <dbReference type="Proteomes" id="UP000077603"/>
    </source>
</evidence>
<evidence type="ECO:0000313" key="2">
    <source>
        <dbReference type="EMBL" id="ANF55754.1"/>
    </source>
</evidence>
<dbReference type="KEGG" id="bne:DA69_00030"/>
<dbReference type="EMBL" id="CP015614">
    <property type="protein sequence ID" value="ANF53300.1"/>
    <property type="molecule type" value="Genomic_DNA"/>
</dbReference>
<keyword evidence="3" id="KW-1185">Reference proteome</keyword>
<organism evidence="2 3">
    <name type="scientific">Brevundimonas naejangsanensis</name>
    <dbReference type="NCBI Taxonomy" id="588932"/>
    <lineage>
        <taxon>Bacteria</taxon>
        <taxon>Pseudomonadati</taxon>
        <taxon>Pseudomonadota</taxon>
        <taxon>Alphaproteobacteria</taxon>
        <taxon>Caulobacterales</taxon>
        <taxon>Caulobacteraceae</taxon>
        <taxon>Brevundimonas</taxon>
    </lineage>
</organism>
<dbReference type="KEGG" id="bne:DA69_14050"/>
<dbReference type="EMBL" id="CP015614">
    <property type="protein sequence ID" value="ANF55754.1"/>
    <property type="molecule type" value="Genomic_DNA"/>
</dbReference>
<dbReference type="eggNOG" id="ENOG5033A14">
    <property type="taxonomic scope" value="Bacteria"/>
</dbReference>
<dbReference type="STRING" id="588932.DA69_00030"/>
<name>A0A172Y961_9CAUL</name>
<proteinExistence type="predicted"/>
<dbReference type="Proteomes" id="UP000077603">
    <property type="component" value="Chromosome"/>
</dbReference>
<sequence>MAEYKNQTLSGVVALDSNSFDNIDFKDAELTYDGGRPPAFNNCRFDNARFTFRESAGNTLLFLRAMAPAQTNMRDVVLGLMPELKA</sequence>
<dbReference type="OrthoDB" id="2623511at2"/>
<reference evidence="2 3" key="1">
    <citation type="journal article" date="2014" name="Genome Announc.">
        <title>Genome Sequence of a Promising Hydrogen-Producing Facultative Anaerobic Bacterium, Brevundimonas naejangsanensis Strain B1.</title>
        <authorList>
            <person name="Su H."/>
            <person name="Zhang T."/>
            <person name="Bao M."/>
            <person name="Jiang Y."/>
            <person name="Wang Y."/>
            <person name="Tan T."/>
        </authorList>
    </citation>
    <scope>NUCLEOTIDE SEQUENCE [LARGE SCALE GENOMIC DNA]</scope>
    <source>
        <strain evidence="2 3">B1</strain>
    </source>
</reference>
<dbReference type="AlphaFoldDB" id="A0A172Y961"/>